<comment type="caution">
    <text evidence="3">The sequence shown here is derived from an EMBL/GenBank/DDBJ whole genome shotgun (WGS) entry which is preliminary data.</text>
</comment>
<reference evidence="3" key="1">
    <citation type="submission" date="2020-12" db="EMBL/GenBank/DDBJ databases">
        <title>Metabolic potential, ecology and presence of endohyphal bacteria is reflected in genomic diversity of Mucoromycotina.</title>
        <authorList>
            <person name="Muszewska A."/>
            <person name="Okrasinska A."/>
            <person name="Steczkiewicz K."/>
            <person name="Drgas O."/>
            <person name="Orlowska M."/>
            <person name="Perlinska-Lenart U."/>
            <person name="Aleksandrzak-Piekarczyk T."/>
            <person name="Szatraj K."/>
            <person name="Zielenkiewicz U."/>
            <person name="Pilsyk S."/>
            <person name="Malc E."/>
            <person name="Mieczkowski P."/>
            <person name="Kruszewska J.S."/>
            <person name="Biernat P."/>
            <person name="Pawlowska J."/>
        </authorList>
    </citation>
    <scope>NUCLEOTIDE SEQUENCE</scope>
    <source>
        <strain evidence="3">WA0000017839</strain>
    </source>
</reference>
<feature type="region of interest" description="Disordered" evidence="1">
    <location>
        <begin position="1"/>
        <end position="26"/>
    </location>
</feature>
<organism evidence="3 4">
    <name type="scientific">Mucor saturninus</name>
    <dbReference type="NCBI Taxonomy" id="64648"/>
    <lineage>
        <taxon>Eukaryota</taxon>
        <taxon>Fungi</taxon>
        <taxon>Fungi incertae sedis</taxon>
        <taxon>Mucoromycota</taxon>
        <taxon>Mucoromycotina</taxon>
        <taxon>Mucoromycetes</taxon>
        <taxon>Mucorales</taxon>
        <taxon>Mucorineae</taxon>
        <taxon>Mucoraceae</taxon>
        <taxon>Mucor</taxon>
    </lineage>
</organism>
<keyword evidence="2" id="KW-0812">Transmembrane</keyword>
<dbReference type="EMBL" id="JAEPRD010000080">
    <property type="protein sequence ID" value="KAG2200653.1"/>
    <property type="molecule type" value="Genomic_DNA"/>
</dbReference>
<dbReference type="AlphaFoldDB" id="A0A8H7QZN0"/>
<evidence type="ECO:0000256" key="1">
    <source>
        <dbReference type="SAM" id="MobiDB-lite"/>
    </source>
</evidence>
<evidence type="ECO:0000256" key="2">
    <source>
        <dbReference type="SAM" id="Phobius"/>
    </source>
</evidence>
<keyword evidence="2" id="KW-1133">Transmembrane helix</keyword>
<accession>A0A8H7QZN0</accession>
<feature type="compositionally biased region" description="Low complexity" evidence="1">
    <location>
        <begin position="16"/>
        <end position="26"/>
    </location>
</feature>
<evidence type="ECO:0000313" key="3">
    <source>
        <dbReference type="EMBL" id="KAG2200653.1"/>
    </source>
</evidence>
<sequence length="75" mass="7700">MSTPTESDTPTKEPFSSAGESKSNGSSTLFSLVVAPFAAVGGLIDQVSRKVTRAAGASDDSTSNNQDMTNKTNDS</sequence>
<keyword evidence="2" id="KW-0472">Membrane</keyword>
<gene>
    <name evidence="3" type="ORF">INT47_005809</name>
</gene>
<feature type="compositionally biased region" description="Polar residues" evidence="1">
    <location>
        <begin position="59"/>
        <end position="75"/>
    </location>
</feature>
<feature type="transmembrane region" description="Helical" evidence="2">
    <location>
        <begin position="25"/>
        <end position="44"/>
    </location>
</feature>
<name>A0A8H7QZN0_9FUNG</name>
<evidence type="ECO:0000313" key="4">
    <source>
        <dbReference type="Proteomes" id="UP000603453"/>
    </source>
</evidence>
<protein>
    <submittedName>
        <fullName evidence="3">Uncharacterized protein</fullName>
    </submittedName>
</protein>
<dbReference type="Proteomes" id="UP000603453">
    <property type="component" value="Unassembled WGS sequence"/>
</dbReference>
<dbReference type="OrthoDB" id="2251104at2759"/>
<proteinExistence type="predicted"/>
<keyword evidence="4" id="KW-1185">Reference proteome</keyword>
<feature type="region of interest" description="Disordered" evidence="1">
    <location>
        <begin position="51"/>
        <end position="75"/>
    </location>
</feature>